<dbReference type="OrthoDB" id="531205at2"/>
<evidence type="ECO:0000313" key="2">
    <source>
        <dbReference type="Proteomes" id="UP000077628"/>
    </source>
</evidence>
<proteinExistence type="predicted"/>
<organism evidence="1 2">
    <name type="scientific">Methylomonas koyamae</name>
    <dbReference type="NCBI Taxonomy" id="702114"/>
    <lineage>
        <taxon>Bacteria</taxon>
        <taxon>Pseudomonadati</taxon>
        <taxon>Pseudomonadota</taxon>
        <taxon>Gammaproteobacteria</taxon>
        <taxon>Methylococcales</taxon>
        <taxon>Methylococcaceae</taxon>
        <taxon>Methylomonas</taxon>
    </lineage>
</organism>
<dbReference type="InterPro" id="IPR027417">
    <property type="entry name" value="P-loop_NTPase"/>
</dbReference>
<sequence>MPKKGTLIFFCGKMGAGKSTFSKKISAERNAVLISEDEWLEALYPNQISAFEDYLKYSGQMKPLVKSHVAGILKVGTNVVMDFPANTLNQRQWFRDLISEAGCPHELIYLKASDSLCITQIAQRRAEQPSRATFDTEETFQFVTKYFQEPQLNEGFNTTVVAKDA</sequence>
<accession>A0A177N883</accession>
<gene>
    <name evidence="1" type="ORF">A1355_12800</name>
</gene>
<dbReference type="EMBL" id="LUUK01000204">
    <property type="protein sequence ID" value="OAI14095.1"/>
    <property type="molecule type" value="Genomic_DNA"/>
</dbReference>
<dbReference type="AlphaFoldDB" id="A0A177N883"/>
<reference evidence="2" key="1">
    <citation type="submission" date="2016-03" db="EMBL/GenBank/DDBJ databases">
        <authorList>
            <person name="Heylen K."/>
            <person name="De Vos P."/>
            <person name="Vekeman B."/>
        </authorList>
    </citation>
    <scope>NUCLEOTIDE SEQUENCE [LARGE SCALE GENOMIC DNA]</scope>
    <source>
        <strain evidence="2">R-45383</strain>
    </source>
</reference>
<name>A0A177N883_9GAMM</name>
<dbReference type="Gene3D" id="3.40.50.300">
    <property type="entry name" value="P-loop containing nucleotide triphosphate hydrolases"/>
    <property type="match status" value="1"/>
</dbReference>
<dbReference type="SUPFAM" id="SSF52540">
    <property type="entry name" value="P-loop containing nucleoside triphosphate hydrolases"/>
    <property type="match status" value="1"/>
</dbReference>
<evidence type="ECO:0008006" key="3">
    <source>
        <dbReference type="Google" id="ProtNLM"/>
    </source>
</evidence>
<keyword evidence="2" id="KW-1185">Reference proteome</keyword>
<evidence type="ECO:0000313" key="1">
    <source>
        <dbReference type="EMBL" id="OAI14095.1"/>
    </source>
</evidence>
<comment type="caution">
    <text evidence="1">The sequence shown here is derived from an EMBL/GenBank/DDBJ whole genome shotgun (WGS) entry which is preliminary data.</text>
</comment>
<dbReference type="RefSeq" id="WP_064031101.1">
    <property type="nucleotide sequence ID" value="NZ_LUUK01000204.1"/>
</dbReference>
<dbReference type="Proteomes" id="UP000077628">
    <property type="component" value="Unassembled WGS sequence"/>
</dbReference>
<dbReference type="Pfam" id="PF13671">
    <property type="entry name" value="AAA_33"/>
    <property type="match status" value="1"/>
</dbReference>
<protein>
    <recommendedName>
        <fullName evidence="3">Cell division protein ZipA</fullName>
    </recommendedName>
</protein>
<dbReference type="STRING" id="702114.A1355_12800"/>